<proteinExistence type="predicted"/>
<dbReference type="Proteomes" id="UP001388673">
    <property type="component" value="Unassembled WGS sequence"/>
</dbReference>
<dbReference type="AlphaFoldDB" id="A0AAW0YI97"/>
<feature type="compositionally biased region" description="Polar residues" evidence="1">
    <location>
        <begin position="9"/>
        <end position="24"/>
    </location>
</feature>
<accession>A0AAW0YI97</accession>
<evidence type="ECO:0000256" key="1">
    <source>
        <dbReference type="SAM" id="MobiDB-lite"/>
    </source>
</evidence>
<reference evidence="2 3" key="1">
    <citation type="journal article" date="2024" name="bioRxiv">
        <title>Comparative genomics of Cryptococcus and Kwoniella reveals pathogenesis evolution and contrasting karyotype dynamics via intercentromeric recombination or chromosome fusion.</title>
        <authorList>
            <person name="Coelho M.A."/>
            <person name="David-Palma M."/>
            <person name="Shea T."/>
            <person name="Bowers K."/>
            <person name="McGinley-Smith S."/>
            <person name="Mohammad A.W."/>
            <person name="Gnirke A."/>
            <person name="Yurkov A.M."/>
            <person name="Nowrousian M."/>
            <person name="Sun S."/>
            <person name="Cuomo C.A."/>
            <person name="Heitman J."/>
        </authorList>
    </citation>
    <scope>NUCLEOTIDE SEQUENCE [LARGE SCALE GENOMIC DNA]</scope>
    <source>
        <strain evidence="2 3">CBS 13917</strain>
    </source>
</reference>
<keyword evidence="3" id="KW-1185">Reference proteome</keyword>
<gene>
    <name evidence="2" type="ORF">IAR55_005349</name>
</gene>
<feature type="compositionally biased region" description="Low complexity" evidence="1">
    <location>
        <begin position="32"/>
        <end position="42"/>
    </location>
</feature>
<dbReference type="EMBL" id="JBCAWK010000010">
    <property type="protein sequence ID" value="KAK8847491.1"/>
    <property type="molecule type" value="Genomic_DNA"/>
</dbReference>
<feature type="region of interest" description="Disordered" evidence="1">
    <location>
        <begin position="1"/>
        <end position="42"/>
    </location>
</feature>
<sequence length="197" mass="21908">MSTKRDKSTSPTSRASTGKPSETMVTGHLFEGASASGTASSATFAGDRDTRLMDEDLEPAIAKGFVTNPFAVDEDMAESWGFESDPEGQLFWLSESDQRQVEYHNSALLTSAVEISSYSHGQIAQNLEDQIGETKRLLSKGIAKVRGTEYPLNQVRNDLATEWFEYLKTLGEQTKDEALSEYYESFDPKWKTKRGLN</sequence>
<organism evidence="2 3">
    <name type="scientific">Kwoniella newhampshirensis</name>
    <dbReference type="NCBI Taxonomy" id="1651941"/>
    <lineage>
        <taxon>Eukaryota</taxon>
        <taxon>Fungi</taxon>
        <taxon>Dikarya</taxon>
        <taxon>Basidiomycota</taxon>
        <taxon>Agaricomycotina</taxon>
        <taxon>Tremellomycetes</taxon>
        <taxon>Tremellales</taxon>
        <taxon>Cryptococcaceae</taxon>
        <taxon>Kwoniella</taxon>
    </lineage>
</organism>
<name>A0AAW0YI97_9TREE</name>
<comment type="caution">
    <text evidence="2">The sequence shown here is derived from an EMBL/GenBank/DDBJ whole genome shotgun (WGS) entry which is preliminary data.</text>
</comment>
<protein>
    <submittedName>
        <fullName evidence="2">Uncharacterized protein</fullName>
    </submittedName>
</protein>
<evidence type="ECO:0000313" key="3">
    <source>
        <dbReference type="Proteomes" id="UP001388673"/>
    </source>
</evidence>
<dbReference type="RefSeq" id="XP_066801009.1">
    <property type="nucleotide sequence ID" value="XM_066948441.1"/>
</dbReference>
<dbReference type="GeneID" id="92182607"/>
<evidence type="ECO:0000313" key="2">
    <source>
        <dbReference type="EMBL" id="KAK8847491.1"/>
    </source>
</evidence>
<dbReference type="KEGG" id="kne:92182607"/>